<gene>
    <name evidence="11" type="primary">oprM_3</name>
    <name evidence="11" type="ORF">SPHI_13840</name>
</gene>
<dbReference type="OrthoDB" id="9783100at2"/>
<dbReference type="Gene3D" id="1.20.1600.10">
    <property type="entry name" value="Outer membrane efflux proteins (OEP)"/>
    <property type="match status" value="1"/>
</dbReference>
<comment type="caution">
    <text evidence="11">The sequence shown here is derived from an EMBL/GenBank/DDBJ whole genome shotgun (WGS) entry which is preliminary data.</text>
</comment>
<keyword evidence="8 9" id="KW-0449">Lipoprotein</keyword>
<evidence type="ECO:0000313" key="11">
    <source>
        <dbReference type="EMBL" id="ONF96597.1"/>
    </source>
</evidence>
<dbReference type="Gene3D" id="2.20.200.10">
    <property type="entry name" value="Outer membrane efflux proteins (OEP)"/>
    <property type="match status" value="1"/>
</dbReference>
<dbReference type="GO" id="GO:0005886">
    <property type="term" value="C:plasma membrane"/>
    <property type="evidence" value="ECO:0007669"/>
    <property type="project" value="UniProtKB-SubCell"/>
</dbReference>
<evidence type="ECO:0000256" key="10">
    <source>
        <dbReference type="SAM" id="MobiDB-lite"/>
    </source>
</evidence>
<proteinExistence type="inferred from homology"/>
<keyword evidence="6 9" id="KW-0472">Membrane</keyword>
<dbReference type="PANTHER" id="PTHR30203:SF20">
    <property type="entry name" value="MULTIDRUG RESISTANCE OUTER MEMBRANE PROTEIN MDTP-RELATED"/>
    <property type="match status" value="1"/>
</dbReference>
<dbReference type="AlphaFoldDB" id="A0A1V2EVT0"/>
<comment type="similarity">
    <text evidence="2 9">Belongs to the outer membrane factor (OMF) (TC 1.B.17) family.</text>
</comment>
<evidence type="ECO:0000256" key="1">
    <source>
        <dbReference type="ARBA" id="ARBA00004370"/>
    </source>
</evidence>
<keyword evidence="3 9" id="KW-1134">Transmembrane beta strand</keyword>
<feature type="region of interest" description="Disordered" evidence="10">
    <location>
        <begin position="1"/>
        <end position="41"/>
    </location>
</feature>
<comment type="subcellular location">
    <subcellularLocation>
        <location evidence="9">Cell membrane</location>
        <topology evidence="9">Lipid-anchor</topology>
    </subcellularLocation>
    <subcellularLocation>
        <location evidence="1">Membrane</location>
    </subcellularLocation>
</comment>
<dbReference type="InterPro" id="IPR003423">
    <property type="entry name" value="OMP_efflux"/>
</dbReference>
<keyword evidence="12" id="KW-1185">Reference proteome</keyword>
<name>A0A1V2EVT0_9SPHN</name>
<feature type="compositionally biased region" description="Polar residues" evidence="10">
    <location>
        <begin position="1"/>
        <end position="12"/>
    </location>
</feature>
<keyword evidence="5" id="KW-0732">Signal</keyword>
<sequence>MRGLNTPVTITPVTPDLIRGPASPSFRRGQGSGTPGQARGDGKRWLGIAILAALAACTPPDTRPQLTQRAPADLGLTGPTAPAIDPSWWTAYNDPQLDRVVADALAGSPTLDAALARVRQAQATLARRDADSGPNLTADVTAQEARISGRYTIPPPYAGSVRFLGNATANLSWNLDLFGRQRAAIESARAGLAATRLDAEAARLMLAGSIVTTYAEIARAERVGAIARETIATRERAVRLVNSRVQNRLASKLDAQAATTLLAQARVALTRADTARVLAANAVAALAGRGADYAAGIGPTRLADPAALALPATIPADLLSRRADIAAAAARVEAAAAGRQVARRAFYPDVNLIALAGLQAVGIGNFFDPEAGMLGAGGALHLPIFDSGRLRADLDSATAQVDVAIADYNSSVVRAVRDAADALAQIQANAAEARAQGEVVRGFAETNRLNAIRVSAGLDSRLTGIDTDIRLLDARLAVANLAVDALAARARLAQALGGGFDPSRNVQP</sequence>
<dbReference type="PANTHER" id="PTHR30203">
    <property type="entry name" value="OUTER MEMBRANE CATION EFFLUX PROTEIN"/>
    <property type="match status" value="1"/>
</dbReference>
<evidence type="ECO:0000256" key="3">
    <source>
        <dbReference type="ARBA" id="ARBA00022452"/>
    </source>
</evidence>
<evidence type="ECO:0000256" key="6">
    <source>
        <dbReference type="ARBA" id="ARBA00023136"/>
    </source>
</evidence>
<evidence type="ECO:0000256" key="8">
    <source>
        <dbReference type="ARBA" id="ARBA00023288"/>
    </source>
</evidence>
<evidence type="ECO:0000256" key="4">
    <source>
        <dbReference type="ARBA" id="ARBA00022692"/>
    </source>
</evidence>
<evidence type="ECO:0000256" key="2">
    <source>
        <dbReference type="ARBA" id="ARBA00007613"/>
    </source>
</evidence>
<dbReference type="EMBL" id="MPSB01000004">
    <property type="protein sequence ID" value="ONF96597.1"/>
    <property type="molecule type" value="Genomic_DNA"/>
</dbReference>
<evidence type="ECO:0000313" key="12">
    <source>
        <dbReference type="Proteomes" id="UP000188729"/>
    </source>
</evidence>
<evidence type="ECO:0000256" key="9">
    <source>
        <dbReference type="RuleBase" id="RU362097"/>
    </source>
</evidence>
<dbReference type="Proteomes" id="UP000188729">
    <property type="component" value="Unassembled WGS sequence"/>
</dbReference>
<organism evidence="11 12">
    <name type="scientific">Sphingomonas jeddahensis</name>
    <dbReference type="NCBI Taxonomy" id="1915074"/>
    <lineage>
        <taxon>Bacteria</taxon>
        <taxon>Pseudomonadati</taxon>
        <taxon>Pseudomonadota</taxon>
        <taxon>Alphaproteobacteria</taxon>
        <taxon>Sphingomonadales</taxon>
        <taxon>Sphingomonadaceae</taxon>
        <taxon>Sphingomonas</taxon>
    </lineage>
</organism>
<dbReference type="InterPro" id="IPR010131">
    <property type="entry name" value="MdtP/NodT-like"/>
</dbReference>
<keyword evidence="7 9" id="KW-0564">Palmitate</keyword>
<dbReference type="RefSeq" id="WP_083719867.1">
    <property type="nucleotide sequence ID" value="NZ_MPSB01000004.1"/>
</dbReference>
<protein>
    <submittedName>
        <fullName evidence="11">Outer membrane protein OprM</fullName>
    </submittedName>
</protein>
<dbReference type="GO" id="GO:0015562">
    <property type="term" value="F:efflux transmembrane transporter activity"/>
    <property type="evidence" value="ECO:0007669"/>
    <property type="project" value="InterPro"/>
</dbReference>
<keyword evidence="4 9" id="KW-0812">Transmembrane</keyword>
<dbReference type="STRING" id="1915074.SPHI_13840"/>
<accession>A0A1V2EVT0</accession>
<dbReference type="Pfam" id="PF02321">
    <property type="entry name" value="OEP"/>
    <property type="match status" value="2"/>
</dbReference>
<evidence type="ECO:0000256" key="7">
    <source>
        <dbReference type="ARBA" id="ARBA00023139"/>
    </source>
</evidence>
<evidence type="ECO:0000256" key="5">
    <source>
        <dbReference type="ARBA" id="ARBA00022729"/>
    </source>
</evidence>
<reference evidence="11 12" key="1">
    <citation type="submission" date="2016-11" db="EMBL/GenBank/DDBJ databases">
        <title>Genome sequence of Sphingomonas jeddahensis G39.</title>
        <authorList>
            <person name="Poehlein A."/>
            <person name="Wuebbeler J.H."/>
            <person name="Steinbuechel A."/>
            <person name="Daniel R."/>
        </authorList>
    </citation>
    <scope>NUCLEOTIDE SEQUENCE [LARGE SCALE GENOMIC DNA]</scope>
    <source>
        <strain evidence="11 12">G39</strain>
    </source>
</reference>
<dbReference type="SUPFAM" id="SSF56954">
    <property type="entry name" value="Outer membrane efflux proteins (OEP)"/>
    <property type="match status" value="1"/>
</dbReference>
<dbReference type="NCBIfam" id="TIGR01845">
    <property type="entry name" value="outer_NodT"/>
    <property type="match status" value="1"/>
</dbReference>